<dbReference type="GO" id="GO:0016491">
    <property type="term" value="F:oxidoreductase activity"/>
    <property type="evidence" value="ECO:0007669"/>
    <property type="project" value="UniProtKB-KW"/>
</dbReference>
<comment type="similarity">
    <text evidence="1 3">Belongs to the short-chain dehydrogenases/reductases (SDR) family.</text>
</comment>
<dbReference type="GO" id="GO:0016020">
    <property type="term" value="C:membrane"/>
    <property type="evidence" value="ECO:0007669"/>
    <property type="project" value="TreeGrafter"/>
</dbReference>
<dbReference type="RefSeq" id="WP_295577754.1">
    <property type="nucleotide sequence ID" value="NZ_FLQR01000011.1"/>
</dbReference>
<accession>A0A1Y5PEU4</accession>
<protein>
    <submittedName>
        <fullName evidence="4">Short-chain dehydrogenase/reductase SDR</fullName>
    </submittedName>
</protein>
<gene>
    <name evidence="4" type="ORF">MIPYR_70053</name>
</gene>
<dbReference type="EMBL" id="FLQR01000011">
    <property type="protein sequence ID" value="SBS74671.1"/>
    <property type="molecule type" value="Genomic_DNA"/>
</dbReference>
<organism evidence="4">
    <name type="scientific">uncultured Microbacterium sp</name>
    <dbReference type="NCBI Taxonomy" id="191216"/>
    <lineage>
        <taxon>Bacteria</taxon>
        <taxon>Bacillati</taxon>
        <taxon>Actinomycetota</taxon>
        <taxon>Actinomycetes</taxon>
        <taxon>Micrococcales</taxon>
        <taxon>Microbacteriaceae</taxon>
        <taxon>Microbacterium</taxon>
        <taxon>environmental samples</taxon>
    </lineage>
</organism>
<dbReference type="Pfam" id="PF00106">
    <property type="entry name" value="adh_short"/>
    <property type="match status" value="1"/>
</dbReference>
<name>A0A1Y5PEU4_9MICO</name>
<dbReference type="PANTHER" id="PTHR44196">
    <property type="entry name" value="DEHYDROGENASE/REDUCTASE SDR FAMILY MEMBER 7B"/>
    <property type="match status" value="1"/>
</dbReference>
<reference evidence="4" key="1">
    <citation type="submission" date="2016-03" db="EMBL/GenBank/DDBJ databases">
        <authorList>
            <person name="Ploux O."/>
        </authorList>
    </citation>
    <scope>NUCLEOTIDE SEQUENCE</scope>
    <source>
        <strain evidence="4">UC1</strain>
    </source>
</reference>
<dbReference type="Gene3D" id="3.40.50.720">
    <property type="entry name" value="NAD(P)-binding Rossmann-like Domain"/>
    <property type="match status" value="1"/>
</dbReference>
<evidence type="ECO:0000256" key="3">
    <source>
        <dbReference type="RuleBase" id="RU000363"/>
    </source>
</evidence>
<dbReference type="PANTHER" id="PTHR44196:SF2">
    <property type="entry name" value="SHORT-CHAIN DEHYDROGENASE-RELATED"/>
    <property type="match status" value="1"/>
</dbReference>
<dbReference type="PRINTS" id="PR00081">
    <property type="entry name" value="GDHRDH"/>
</dbReference>
<dbReference type="InterPro" id="IPR036291">
    <property type="entry name" value="NAD(P)-bd_dom_sf"/>
</dbReference>
<evidence type="ECO:0000256" key="1">
    <source>
        <dbReference type="ARBA" id="ARBA00006484"/>
    </source>
</evidence>
<keyword evidence="2" id="KW-0560">Oxidoreductase</keyword>
<dbReference type="PIRSF" id="PIRSF000126">
    <property type="entry name" value="11-beta-HSD1"/>
    <property type="match status" value="1"/>
</dbReference>
<dbReference type="PRINTS" id="PR00080">
    <property type="entry name" value="SDRFAMILY"/>
</dbReference>
<sequence>MAKTALITGASSGLGSEFARQLAARGAGLVLVARDAAKLGDLAFALTREFEVECEVLAADLTTADGLAAVEARLGDAARPVEILVNNAGFGLDLRFERNDLAAEDRHLDLHVRATMHLTHAALPGMLERRSGRIINVASVAAFLPRGTYGAVKAWVVAFSRWANATYAPRGVAVTALCPGFTHTNFHERMGLAPGREGVPGPLWLDARSVVAEGLRDAARGKAVSIPSLRYKLLVGVVRLIPSGLAARLARTGR</sequence>
<dbReference type="InterPro" id="IPR002347">
    <property type="entry name" value="SDR_fam"/>
</dbReference>
<evidence type="ECO:0000313" key="4">
    <source>
        <dbReference type="EMBL" id="SBS74671.1"/>
    </source>
</evidence>
<dbReference type="CDD" id="cd05233">
    <property type="entry name" value="SDR_c"/>
    <property type="match status" value="1"/>
</dbReference>
<evidence type="ECO:0000256" key="2">
    <source>
        <dbReference type="ARBA" id="ARBA00023002"/>
    </source>
</evidence>
<dbReference type="AlphaFoldDB" id="A0A1Y5PEU4"/>
<proteinExistence type="inferred from homology"/>
<dbReference type="SUPFAM" id="SSF51735">
    <property type="entry name" value="NAD(P)-binding Rossmann-fold domains"/>
    <property type="match status" value="1"/>
</dbReference>